<sequence length="235" mass="26914">MDEVQRWILSLLKSEERPTTRALKEGFISAELLTRNSPFLVVHIIHGRHIILPIQAKSLPMEEHIIIPIKAIHGKVPSHQSQATMERYHLLTNPSYNEKVSSPYQFKLSWRYHITNPSYHGGITLPIQTTMKRYHLLTNSSYHGDRIGLRGWFPGPFLRLVFVDECYYDEVLDGKCYYAEVFAANVIMPRSLPTSVIMPRCLPASVIMPRCLSASVIMSRSLPENVLEPMRNGSD</sequence>
<keyword evidence="2" id="KW-1185">Reference proteome</keyword>
<proteinExistence type="predicted"/>
<reference evidence="1" key="1">
    <citation type="submission" date="2023-08" db="EMBL/GenBank/DDBJ databases">
        <title>A de novo genome assembly of Solanum verrucosum Schlechtendal, a Mexican diploid species geographically isolated from the other diploid A-genome species in potato relatives.</title>
        <authorList>
            <person name="Hosaka K."/>
        </authorList>
    </citation>
    <scope>NUCLEOTIDE SEQUENCE</scope>
    <source>
        <tissue evidence="1">Young leaves</tissue>
    </source>
</reference>
<evidence type="ECO:0000313" key="2">
    <source>
        <dbReference type="Proteomes" id="UP001234989"/>
    </source>
</evidence>
<gene>
    <name evidence="1" type="ORF">MTR67_011805</name>
</gene>
<dbReference type="AlphaFoldDB" id="A0AAF0QBU0"/>
<name>A0AAF0QBU0_SOLVR</name>
<organism evidence="1 2">
    <name type="scientific">Solanum verrucosum</name>
    <dbReference type="NCBI Taxonomy" id="315347"/>
    <lineage>
        <taxon>Eukaryota</taxon>
        <taxon>Viridiplantae</taxon>
        <taxon>Streptophyta</taxon>
        <taxon>Embryophyta</taxon>
        <taxon>Tracheophyta</taxon>
        <taxon>Spermatophyta</taxon>
        <taxon>Magnoliopsida</taxon>
        <taxon>eudicotyledons</taxon>
        <taxon>Gunneridae</taxon>
        <taxon>Pentapetalae</taxon>
        <taxon>asterids</taxon>
        <taxon>lamiids</taxon>
        <taxon>Solanales</taxon>
        <taxon>Solanaceae</taxon>
        <taxon>Solanoideae</taxon>
        <taxon>Solaneae</taxon>
        <taxon>Solanum</taxon>
    </lineage>
</organism>
<protein>
    <submittedName>
        <fullName evidence="1">Uncharacterized protein</fullName>
    </submittedName>
</protein>
<dbReference type="Proteomes" id="UP001234989">
    <property type="component" value="Chromosome 3"/>
</dbReference>
<accession>A0AAF0QBU0</accession>
<dbReference type="EMBL" id="CP133614">
    <property type="protein sequence ID" value="WMV18420.1"/>
    <property type="molecule type" value="Genomic_DNA"/>
</dbReference>
<evidence type="ECO:0000313" key="1">
    <source>
        <dbReference type="EMBL" id="WMV18420.1"/>
    </source>
</evidence>